<feature type="compositionally biased region" description="Basic residues" evidence="1">
    <location>
        <begin position="68"/>
        <end position="78"/>
    </location>
</feature>
<feature type="compositionally biased region" description="Basic and acidic residues" evidence="1">
    <location>
        <begin position="291"/>
        <end position="302"/>
    </location>
</feature>
<feature type="region of interest" description="Disordered" evidence="1">
    <location>
        <begin position="1"/>
        <end position="123"/>
    </location>
</feature>
<feature type="compositionally biased region" description="Acidic residues" evidence="1">
    <location>
        <begin position="253"/>
        <end position="272"/>
    </location>
</feature>
<feature type="compositionally biased region" description="Low complexity" evidence="1">
    <location>
        <begin position="303"/>
        <end position="316"/>
    </location>
</feature>
<feature type="compositionally biased region" description="Basic and acidic residues" evidence="1">
    <location>
        <begin position="212"/>
        <end position="229"/>
    </location>
</feature>
<feature type="region of interest" description="Disordered" evidence="1">
    <location>
        <begin position="364"/>
        <end position="460"/>
    </location>
</feature>
<organism evidence="2 3">
    <name type="scientific">Brassica carinata</name>
    <name type="common">Ethiopian mustard</name>
    <name type="synonym">Abyssinian cabbage</name>
    <dbReference type="NCBI Taxonomy" id="52824"/>
    <lineage>
        <taxon>Eukaryota</taxon>
        <taxon>Viridiplantae</taxon>
        <taxon>Streptophyta</taxon>
        <taxon>Embryophyta</taxon>
        <taxon>Tracheophyta</taxon>
        <taxon>Spermatophyta</taxon>
        <taxon>Magnoliopsida</taxon>
        <taxon>eudicotyledons</taxon>
        <taxon>Gunneridae</taxon>
        <taxon>Pentapetalae</taxon>
        <taxon>rosids</taxon>
        <taxon>malvids</taxon>
        <taxon>Brassicales</taxon>
        <taxon>Brassicaceae</taxon>
        <taxon>Brassiceae</taxon>
        <taxon>Brassica</taxon>
    </lineage>
</organism>
<evidence type="ECO:0000256" key="1">
    <source>
        <dbReference type="SAM" id="MobiDB-lite"/>
    </source>
</evidence>
<feature type="compositionally biased region" description="Basic residues" evidence="1">
    <location>
        <begin position="100"/>
        <end position="110"/>
    </location>
</feature>
<feature type="compositionally biased region" description="Basic and acidic residues" evidence="1">
    <location>
        <begin position="79"/>
        <end position="95"/>
    </location>
</feature>
<dbReference type="EMBL" id="JAAMPC010000007">
    <property type="protein sequence ID" value="KAG2304794.1"/>
    <property type="molecule type" value="Genomic_DNA"/>
</dbReference>
<feature type="compositionally biased region" description="Basic and acidic residues" evidence="1">
    <location>
        <begin position="413"/>
        <end position="446"/>
    </location>
</feature>
<evidence type="ECO:0000313" key="2">
    <source>
        <dbReference type="EMBL" id="KAG2304794.1"/>
    </source>
</evidence>
<proteinExistence type="predicted"/>
<sequence length="460" mass="50163">MTQSPLFLDPDDRGKSGSLSGYLNSDLIVGRNLAPTPEDPPAETGVVATGDAAVEPRASPPATESAPSKKKKAGKKRPRDNPSSHEAHDADDKMEAAAPPKKKKNRRSRRITGNLLPGRKRKHEGLGLTVPSIEMVLVLNLLSVSPRLTVQTRRLLRLRLSQRRRQRKLRNQAEWGTLATLRTPSASREVSAVEERGTRSNDNNNNLALVLSDRDPELEVSDPERRAVDTDAPDIPADSQPAGFLSSDTSVDGQEEDRNDEVTEDGEQEGTTDAERIEGVGDPADDDRAGDEDRQTEGREGAEVVSSNPPESVVNEADLPGTDRALGESLENSAPSRLDEALGNISKGRIRRCLIGFPAIGTLATFRRKTLRTPPEDPPAETGLSPGERLSSPQRLRQLPECLPKRRRLARKKTCDNPSSHEAHDLGDKMEAARKKEESKKQEANNRESPSGGAKHEGWG</sequence>
<protein>
    <submittedName>
        <fullName evidence="2">Uncharacterized protein</fullName>
    </submittedName>
</protein>
<gene>
    <name evidence="2" type="ORF">Bca52824_033445</name>
</gene>
<dbReference type="Proteomes" id="UP000886595">
    <property type="component" value="Unassembled WGS sequence"/>
</dbReference>
<accession>A0A8X7SIS3</accession>
<keyword evidence="3" id="KW-1185">Reference proteome</keyword>
<feature type="region of interest" description="Disordered" evidence="1">
    <location>
        <begin position="184"/>
        <end position="334"/>
    </location>
</feature>
<evidence type="ECO:0000313" key="3">
    <source>
        <dbReference type="Proteomes" id="UP000886595"/>
    </source>
</evidence>
<name>A0A8X7SIS3_BRACI</name>
<reference evidence="2 3" key="1">
    <citation type="submission" date="2020-02" db="EMBL/GenBank/DDBJ databases">
        <authorList>
            <person name="Ma Q."/>
            <person name="Huang Y."/>
            <person name="Song X."/>
            <person name="Pei D."/>
        </authorList>
    </citation>
    <scope>NUCLEOTIDE SEQUENCE [LARGE SCALE GENOMIC DNA]</scope>
    <source>
        <strain evidence="2">Sxm20200214</strain>
        <tissue evidence="2">Leaf</tissue>
    </source>
</reference>
<comment type="caution">
    <text evidence="2">The sequence shown here is derived from an EMBL/GenBank/DDBJ whole genome shotgun (WGS) entry which is preliminary data.</text>
</comment>
<dbReference type="AlphaFoldDB" id="A0A8X7SIS3"/>